<dbReference type="EMBL" id="CAMPGE010006180">
    <property type="protein sequence ID" value="CAI2365024.1"/>
    <property type="molecule type" value="Genomic_DNA"/>
</dbReference>
<feature type="compositionally biased region" description="Polar residues" evidence="1">
    <location>
        <begin position="345"/>
        <end position="355"/>
    </location>
</feature>
<sequence length="364" mass="41600">MKHNEDLSSVMETPSSSKKAKVKVRHVKTFRPRKDLNDKSVSSMIKNMKSFASFYKTDENKQKINFLELQKNAMIMSELNLNFNTSQSKKNKKYSQDQQMCIRSLACSKMETFAKNFLMKKLSYRKAITKPREQEIKQFRFIYPSNPSLVKALIGIQKQKRTDECISTSNEHQRCKNKSSKKYLINENLVYPNQSLFLSPDDKILENQSAADLHRAKFMKSPHKHIFAHRSSLSGYNTPKARAKSYVNSTTAKLGNNYCTKSTDSKNGEFISPISIKPCSSKTKFPPPGEPDKRRWTKSNNLLNITPVKASDLNPNQTSTFKVGKGSDKKGIRKVSLPSKRFNRTSRLSTLSKSGSMVKIRPFP</sequence>
<organism evidence="2 3">
    <name type="scientific">Euplotes crassus</name>
    <dbReference type="NCBI Taxonomy" id="5936"/>
    <lineage>
        <taxon>Eukaryota</taxon>
        <taxon>Sar</taxon>
        <taxon>Alveolata</taxon>
        <taxon>Ciliophora</taxon>
        <taxon>Intramacronucleata</taxon>
        <taxon>Spirotrichea</taxon>
        <taxon>Hypotrichia</taxon>
        <taxon>Euplotida</taxon>
        <taxon>Euplotidae</taxon>
        <taxon>Moneuplotes</taxon>
    </lineage>
</organism>
<proteinExistence type="predicted"/>
<dbReference type="AlphaFoldDB" id="A0AAD1X8N3"/>
<feature type="region of interest" description="Disordered" evidence="1">
    <location>
        <begin position="343"/>
        <end position="364"/>
    </location>
</feature>
<evidence type="ECO:0000256" key="1">
    <source>
        <dbReference type="SAM" id="MobiDB-lite"/>
    </source>
</evidence>
<accession>A0AAD1X8N3</accession>
<evidence type="ECO:0000313" key="3">
    <source>
        <dbReference type="Proteomes" id="UP001295684"/>
    </source>
</evidence>
<comment type="caution">
    <text evidence="2">The sequence shown here is derived from an EMBL/GenBank/DDBJ whole genome shotgun (WGS) entry which is preliminary data.</text>
</comment>
<feature type="region of interest" description="Disordered" evidence="1">
    <location>
        <begin position="1"/>
        <end position="24"/>
    </location>
</feature>
<gene>
    <name evidence="2" type="ORF">ECRASSUSDP1_LOCUS6374</name>
</gene>
<dbReference type="Proteomes" id="UP001295684">
    <property type="component" value="Unassembled WGS sequence"/>
</dbReference>
<reference evidence="2" key="1">
    <citation type="submission" date="2023-07" db="EMBL/GenBank/DDBJ databases">
        <authorList>
            <consortium name="AG Swart"/>
            <person name="Singh M."/>
            <person name="Singh A."/>
            <person name="Seah K."/>
            <person name="Emmerich C."/>
        </authorList>
    </citation>
    <scope>NUCLEOTIDE SEQUENCE</scope>
    <source>
        <strain evidence="2">DP1</strain>
    </source>
</reference>
<protein>
    <submittedName>
        <fullName evidence="2">Uncharacterized protein</fullName>
    </submittedName>
</protein>
<evidence type="ECO:0000313" key="2">
    <source>
        <dbReference type="EMBL" id="CAI2365024.1"/>
    </source>
</evidence>
<name>A0AAD1X8N3_EUPCR</name>
<keyword evidence="3" id="KW-1185">Reference proteome</keyword>